<accession>A0A3P5ZBU4</accession>
<dbReference type="EMBL" id="LR031571">
    <property type="protein sequence ID" value="VDC76149.1"/>
    <property type="molecule type" value="Genomic_DNA"/>
</dbReference>
<evidence type="ECO:0000313" key="1">
    <source>
        <dbReference type="EMBL" id="VDC76149.1"/>
    </source>
</evidence>
<proteinExistence type="predicted"/>
<reference evidence="1" key="1">
    <citation type="submission" date="2018-11" db="EMBL/GenBank/DDBJ databases">
        <authorList>
            <consortium name="Genoscope - CEA"/>
            <person name="William W."/>
        </authorList>
    </citation>
    <scope>NUCLEOTIDE SEQUENCE</scope>
</reference>
<gene>
    <name evidence="1" type="ORF">BRAA01T02651Z</name>
</gene>
<protein>
    <submittedName>
        <fullName evidence="1">Uncharacterized protein</fullName>
    </submittedName>
</protein>
<dbReference type="AlphaFoldDB" id="A0A3P5ZBU4"/>
<name>A0A3P5ZBU4_BRACM</name>
<organism evidence="1">
    <name type="scientific">Brassica campestris</name>
    <name type="common">Field mustard</name>
    <dbReference type="NCBI Taxonomy" id="3711"/>
    <lineage>
        <taxon>Eukaryota</taxon>
        <taxon>Viridiplantae</taxon>
        <taxon>Streptophyta</taxon>
        <taxon>Embryophyta</taxon>
        <taxon>Tracheophyta</taxon>
        <taxon>Spermatophyta</taxon>
        <taxon>Magnoliopsida</taxon>
        <taxon>eudicotyledons</taxon>
        <taxon>Gunneridae</taxon>
        <taxon>Pentapetalae</taxon>
        <taxon>rosids</taxon>
        <taxon>malvids</taxon>
        <taxon>Brassicales</taxon>
        <taxon>Brassicaceae</taxon>
        <taxon>Brassiceae</taxon>
        <taxon>Brassica</taxon>
    </lineage>
</organism>
<sequence>MLNMGFATPSSSSLYDQHTKIHSSCSIKPKTTTSGGSNCCL</sequence>